<proteinExistence type="predicted"/>
<feature type="signal peptide" evidence="1">
    <location>
        <begin position="1"/>
        <end position="22"/>
    </location>
</feature>
<reference evidence="2" key="1">
    <citation type="submission" date="2014-11" db="EMBL/GenBank/DDBJ databases">
        <authorList>
            <person name="Amaro Gonzalez C."/>
        </authorList>
    </citation>
    <scope>NUCLEOTIDE SEQUENCE</scope>
</reference>
<dbReference type="AlphaFoldDB" id="A0A0E9XB45"/>
<feature type="chain" id="PRO_5002434937" evidence="1">
    <location>
        <begin position="23"/>
        <end position="30"/>
    </location>
</feature>
<sequence length="30" mass="3394">MSIVCQLAGKMLLLFCLRMSYGEVLDNTED</sequence>
<name>A0A0E9XB45_ANGAN</name>
<evidence type="ECO:0000313" key="2">
    <source>
        <dbReference type="EMBL" id="JAH99839.1"/>
    </source>
</evidence>
<reference evidence="2" key="2">
    <citation type="journal article" date="2015" name="Fish Shellfish Immunol.">
        <title>Early steps in the European eel (Anguilla anguilla)-Vibrio vulnificus interaction in the gills: Role of the RtxA13 toxin.</title>
        <authorList>
            <person name="Callol A."/>
            <person name="Pajuelo D."/>
            <person name="Ebbesson L."/>
            <person name="Teles M."/>
            <person name="MacKenzie S."/>
            <person name="Amaro C."/>
        </authorList>
    </citation>
    <scope>NUCLEOTIDE SEQUENCE</scope>
</reference>
<accession>A0A0E9XB45</accession>
<protein>
    <submittedName>
        <fullName evidence="2">Uncharacterized protein</fullName>
    </submittedName>
</protein>
<dbReference type="EMBL" id="GBXM01008738">
    <property type="protein sequence ID" value="JAH99839.1"/>
    <property type="molecule type" value="Transcribed_RNA"/>
</dbReference>
<keyword evidence="1" id="KW-0732">Signal</keyword>
<evidence type="ECO:0000256" key="1">
    <source>
        <dbReference type="SAM" id="SignalP"/>
    </source>
</evidence>
<organism evidence="2">
    <name type="scientific">Anguilla anguilla</name>
    <name type="common">European freshwater eel</name>
    <name type="synonym">Muraena anguilla</name>
    <dbReference type="NCBI Taxonomy" id="7936"/>
    <lineage>
        <taxon>Eukaryota</taxon>
        <taxon>Metazoa</taxon>
        <taxon>Chordata</taxon>
        <taxon>Craniata</taxon>
        <taxon>Vertebrata</taxon>
        <taxon>Euteleostomi</taxon>
        <taxon>Actinopterygii</taxon>
        <taxon>Neopterygii</taxon>
        <taxon>Teleostei</taxon>
        <taxon>Anguilliformes</taxon>
        <taxon>Anguillidae</taxon>
        <taxon>Anguilla</taxon>
    </lineage>
</organism>